<name>A0A3N4JF57_9PEZI</name>
<gene>
    <name evidence="2" type="ORF">L873DRAFT_1191770</name>
</gene>
<evidence type="ECO:0000313" key="3">
    <source>
        <dbReference type="Proteomes" id="UP000276215"/>
    </source>
</evidence>
<dbReference type="AlphaFoldDB" id="A0A3N4JF57"/>
<organism evidence="2 3">
    <name type="scientific">Choiromyces venosus 120613-1</name>
    <dbReference type="NCBI Taxonomy" id="1336337"/>
    <lineage>
        <taxon>Eukaryota</taxon>
        <taxon>Fungi</taxon>
        <taxon>Dikarya</taxon>
        <taxon>Ascomycota</taxon>
        <taxon>Pezizomycotina</taxon>
        <taxon>Pezizomycetes</taxon>
        <taxon>Pezizales</taxon>
        <taxon>Tuberaceae</taxon>
        <taxon>Choiromyces</taxon>
    </lineage>
</organism>
<evidence type="ECO:0000313" key="2">
    <source>
        <dbReference type="EMBL" id="RPA96902.1"/>
    </source>
</evidence>
<dbReference type="EMBL" id="ML120410">
    <property type="protein sequence ID" value="RPA96902.1"/>
    <property type="molecule type" value="Genomic_DNA"/>
</dbReference>
<evidence type="ECO:0000256" key="1">
    <source>
        <dbReference type="SAM" id="MobiDB-lite"/>
    </source>
</evidence>
<protein>
    <submittedName>
        <fullName evidence="2">Uncharacterized protein</fullName>
    </submittedName>
</protein>
<proteinExistence type="predicted"/>
<dbReference type="Proteomes" id="UP000276215">
    <property type="component" value="Unassembled WGS sequence"/>
</dbReference>
<feature type="compositionally biased region" description="Basic and acidic residues" evidence="1">
    <location>
        <begin position="81"/>
        <end position="118"/>
    </location>
</feature>
<keyword evidence="3" id="KW-1185">Reference proteome</keyword>
<feature type="compositionally biased region" description="Acidic residues" evidence="1">
    <location>
        <begin position="119"/>
        <end position="130"/>
    </location>
</feature>
<sequence length="152" mass="17804">MFKERKLDSLYIEKSQHYNRICSNLVPRYTLWSNMSQLRRQVRLLRPTGALLIFPSEEPRPIGIFVFVIYKKLAQYHERTLEEKQQYQKRKEAGGEKEAAREVEEEKSGAVEKEKLGEMEWESEMEEGSSEDGGGSCEESEEEMNDQSMENS</sequence>
<accession>A0A3N4JF57</accession>
<feature type="region of interest" description="Disordered" evidence="1">
    <location>
        <begin position="81"/>
        <end position="152"/>
    </location>
</feature>
<reference evidence="2 3" key="1">
    <citation type="journal article" date="2018" name="Nat. Ecol. Evol.">
        <title>Pezizomycetes genomes reveal the molecular basis of ectomycorrhizal truffle lifestyle.</title>
        <authorList>
            <person name="Murat C."/>
            <person name="Payen T."/>
            <person name="Noel B."/>
            <person name="Kuo A."/>
            <person name="Morin E."/>
            <person name="Chen J."/>
            <person name="Kohler A."/>
            <person name="Krizsan K."/>
            <person name="Balestrini R."/>
            <person name="Da Silva C."/>
            <person name="Montanini B."/>
            <person name="Hainaut M."/>
            <person name="Levati E."/>
            <person name="Barry K.W."/>
            <person name="Belfiori B."/>
            <person name="Cichocki N."/>
            <person name="Clum A."/>
            <person name="Dockter R.B."/>
            <person name="Fauchery L."/>
            <person name="Guy J."/>
            <person name="Iotti M."/>
            <person name="Le Tacon F."/>
            <person name="Lindquist E.A."/>
            <person name="Lipzen A."/>
            <person name="Malagnac F."/>
            <person name="Mello A."/>
            <person name="Molinier V."/>
            <person name="Miyauchi S."/>
            <person name="Poulain J."/>
            <person name="Riccioni C."/>
            <person name="Rubini A."/>
            <person name="Sitrit Y."/>
            <person name="Splivallo R."/>
            <person name="Traeger S."/>
            <person name="Wang M."/>
            <person name="Zifcakova L."/>
            <person name="Wipf D."/>
            <person name="Zambonelli A."/>
            <person name="Paolocci F."/>
            <person name="Nowrousian M."/>
            <person name="Ottonello S."/>
            <person name="Baldrian P."/>
            <person name="Spatafora J.W."/>
            <person name="Henrissat B."/>
            <person name="Nagy L.G."/>
            <person name="Aury J.M."/>
            <person name="Wincker P."/>
            <person name="Grigoriev I.V."/>
            <person name="Bonfante P."/>
            <person name="Martin F.M."/>
        </authorList>
    </citation>
    <scope>NUCLEOTIDE SEQUENCE [LARGE SCALE GENOMIC DNA]</scope>
    <source>
        <strain evidence="2 3">120613-1</strain>
    </source>
</reference>